<feature type="signal peptide" evidence="15">
    <location>
        <begin position="1"/>
        <end position="35"/>
    </location>
</feature>
<keyword evidence="3 12" id="KW-1134">Transmembrane beta strand</keyword>
<evidence type="ECO:0000256" key="14">
    <source>
        <dbReference type="RuleBase" id="RU003357"/>
    </source>
</evidence>
<keyword evidence="11 12" id="KW-0998">Cell outer membrane</keyword>
<evidence type="ECO:0000256" key="10">
    <source>
        <dbReference type="ARBA" id="ARBA00023136"/>
    </source>
</evidence>
<evidence type="ECO:0000256" key="3">
    <source>
        <dbReference type="ARBA" id="ARBA00022452"/>
    </source>
</evidence>
<dbReference type="Proteomes" id="UP000634139">
    <property type="component" value="Unassembled WGS sequence"/>
</dbReference>
<feature type="chain" id="PRO_5037433850" description="TonB-dependent receptor" evidence="15">
    <location>
        <begin position="36"/>
        <end position="873"/>
    </location>
</feature>
<evidence type="ECO:0000256" key="8">
    <source>
        <dbReference type="ARBA" id="ARBA00023065"/>
    </source>
</evidence>
<evidence type="ECO:0000256" key="7">
    <source>
        <dbReference type="ARBA" id="ARBA00023004"/>
    </source>
</evidence>
<comment type="caution">
    <text evidence="18">The sequence shown here is derived from an EMBL/GenBank/DDBJ whole genome shotgun (WGS) entry which is preliminary data.</text>
</comment>
<proteinExistence type="inferred from homology"/>
<evidence type="ECO:0000313" key="19">
    <source>
        <dbReference type="Proteomes" id="UP000634139"/>
    </source>
</evidence>
<dbReference type="InterPro" id="IPR036942">
    <property type="entry name" value="Beta-barrel_TonB_sf"/>
</dbReference>
<protein>
    <recommendedName>
        <fullName evidence="20">TonB-dependent receptor</fullName>
    </recommendedName>
</protein>
<keyword evidence="4" id="KW-0410">Iron transport</keyword>
<keyword evidence="6 15" id="KW-0732">Signal</keyword>
<evidence type="ECO:0000256" key="13">
    <source>
        <dbReference type="PROSITE-ProRule" id="PRU10144"/>
    </source>
</evidence>
<dbReference type="Gene3D" id="2.40.170.20">
    <property type="entry name" value="TonB-dependent receptor, beta-barrel domain"/>
    <property type="match status" value="2"/>
</dbReference>
<feature type="domain" description="TonB-dependent receptor-like beta-barrel" evidence="16">
    <location>
        <begin position="370"/>
        <end position="819"/>
    </location>
</feature>
<gene>
    <name evidence="18" type="ORF">GCM10011617_16920</name>
</gene>
<dbReference type="AlphaFoldDB" id="A0A918VGF3"/>
<organism evidence="18 19">
    <name type="scientific">Novosphingobium arvoryzae</name>
    <dbReference type="NCBI Taxonomy" id="1256514"/>
    <lineage>
        <taxon>Bacteria</taxon>
        <taxon>Pseudomonadati</taxon>
        <taxon>Pseudomonadota</taxon>
        <taxon>Alphaproteobacteria</taxon>
        <taxon>Sphingomonadales</taxon>
        <taxon>Sphingomonadaceae</taxon>
        <taxon>Novosphingobium</taxon>
    </lineage>
</organism>
<keyword evidence="19" id="KW-1185">Reference proteome</keyword>
<evidence type="ECO:0000259" key="17">
    <source>
        <dbReference type="Pfam" id="PF07715"/>
    </source>
</evidence>
<dbReference type="SUPFAM" id="SSF56935">
    <property type="entry name" value="Porins"/>
    <property type="match status" value="1"/>
</dbReference>
<keyword evidence="5 12" id="KW-0812">Transmembrane</keyword>
<keyword evidence="10 12" id="KW-0472">Membrane</keyword>
<evidence type="ECO:0000256" key="9">
    <source>
        <dbReference type="ARBA" id="ARBA00023077"/>
    </source>
</evidence>
<dbReference type="Pfam" id="PF00593">
    <property type="entry name" value="TonB_dep_Rec_b-barrel"/>
    <property type="match status" value="1"/>
</dbReference>
<dbReference type="GO" id="GO:0009279">
    <property type="term" value="C:cell outer membrane"/>
    <property type="evidence" value="ECO:0007669"/>
    <property type="project" value="UniProtKB-SubCell"/>
</dbReference>
<evidence type="ECO:0000256" key="2">
    <source>
        <dbReference type="ARBA" id="ARBA00022448"/>
    </source>
</evidence>
<evidence type="ECO:0000259" key="16">
    <source>
        <dbReference type="Pfam" id="PF00593"/>
    </source>
</evidence>
<keyword evidence="8" id="KW-0406">Ion transport</keyword>
<sequence>MGDKGVIMTISSNARFATRFLLGASLIAVASPALAQDGTEEDAGLGEIVVTAQKREQNLQDVPIAISALSAEKVEQLGINDSRDLSGLAPNVTIVQGTTSSGAAVISIRGIPTPGSETFGLDTANGLYVDGIYIGRSGASALDVMDIERVEVLRGPQGTLFGRNTTGGGIAFISRKPSDELRVKAEAGYGNYGAWNGRITFDPGRILGIDTSFTYSHRERNGVVDNILQADKSRDPGARQSDAFRFAARTELGGTGSIQYIFDWSKTDAAPMNFQLTNVADGTIRAPIVVDGKPVVVTSGAAVQQYLAGATFAQAACRALATPTREWRDEVCNDISNSSMDKTWGHNLQVENDFEAFKVKLTAGYRFWNNDSNTDLDGIGAFRGPQFTNTTLFNGFPSALLQNLGFPAGTSNFLAGAAVPTVSQNLFDTNNQRRHKQFSQELEISGDTDTLDWVLGGFYFWEKGSENNPQNSGFVLDTNAAVFSDAAFVGVLRGVGFPATAAATFAPLLAPSFRATNPARYRLVQTLARLKYTATSESTAIYSQVTLYPGGRDSGLRLTAGGRYTWDKKSMFRTQNGAVASAAPETGKASFSKFTWNLMLGYDVADGISTYARVATGYRSGGYNAQDPINTTTNQLDAFKPENVTSYEAGVKTELFGRRLRLNVAGYYNEYKDLAVNIPRTDAPAGTFATRVGNAGKVTYTGFEIEAQAKLTQNFTLEGNLGYVDIKIKELLAGQSTTPGAPPVNVASISNPGYTSPFTANAALNFQFPLNWGDARLVGRVSYTYEDGKYSFSNIIGTPFNDLLKGDNRNVVDAQIGFDRIAIGGGEGEIKLWAKNLTNSHDFVRAIDFGALGYGGGYFADPRTYGVTVGIKF</sequence>
<keyword evidence="2 12" id="KW-0813">Transport</keyword>
<feature type="domain" description="TonB-dependent receptor plug" evidence="17">
    <location>
        <begin position="59"/>
        <end position="168"/>
    </location>
</feature>
<evidence type="ECO:0000256" key="1">
    <source>
        <dbReference type="ARBA" id="ARBA00004571"/>
    </source>
</evidence>
<name>A0A918VGF3_9SPHN</name>
<reference evidence="18" key="1">
    <citation type="journal article" date="2014" name="Int. J. Syst. Evol. Microbiol.">
        <title>Complete genome sequence of Corynebacterium casei LMG S-19264T (=DSM 44701T), isolated from a smear-ripened cheese.</title>
        <authorList>
            <consortium name="US DOE Joint Genome Institute (JGI-PGF)"/>
            <person name="Walter F."/>
            <person name="Albersmeier A."/>
            <person name="Kalinowski J."/>
            <person name="Ruckert C."/>
        </authorList>
    </citation>
    <scope>NUCLEOTIDE SEQUENCE</scope>
    <source>
        <strain evidence="18">KCTC 32422</strain>
    </source>
</reference>
<comment type="similarity">
    <text evidence="12 14">Belongs to the TonB-dependent receptor family.</text>
</comment>
<reference evidence="18" key="2">
    <citation type="submission" date="2020-09" db="EMBL/GenBank/DDBJ databases">
        <authorList>
            <person name="Sun Q."/>
            <person name="Kim S."/>
        </authorList>
    </citation>
    <scope>NUCLEOTIDE SEQUENCE</scope>
    <source>
        <strain evidence="18">KCTC 32422</strain>
    </source>
</reference>
<dbReference type="InterPro" id="IPR000531">
    <property type="entry name" value="Beta-barrel_TonB"/>
</dbReference>
<dbReference type="Pfam" id="PF07715">
    <property type="entry name" value="Plug"/>
    <property type="match status" value="1"/>
</dbReference>
<dbReference type="InterPro" id="IPR039426">
    <property type="entry name" value="TonB-dep_rcpt-like"/>
</dbReference>
<evidence type="ECO:0000313" key="18">
    <source>
        <dbReference type="EMBL" id="GGZ96928.1"/>
    </source>
</evidence>
<dbReference type="InterPro" id="IPR012910">
    <property type="entry name" value="Plug_dom"/>
</dbReference>
<feature type="short sequence motif" description="TonB C-terminal box" evidence="13">
    <location>
        <begin position="856"/>
        <end position="873"/>
    </location>
</feature>
<keyword evidence="7" id="KW-0408">Iron</keyword>
<evidence type="ECO:0000256" key="15">
    <source>
        <dbReference type="SAM" id="SignalP"/>
    </source>
</evidence>
<dbReference type="EMBL" id="BMZD01000003">
    <property type="protein sequence ID" value="GGZ96928.1"/>
    <property type="molecule type" value="Genomic_DNA"/>
</dbReference>
<dbReference type="PANTHER" id="PTHR32552">
    <property type="entry name" value="FERRICHROME IRON RECEPTOR-RELATED"/>
    <property type="match status" value="1"/>
</dbReference>
<dbReference type="PROSITE" id="PS52016">
    <property type="entry name" value="TONB_DEPENDENT_REC_3"/>
    <property type="match status" value="1"/>
</dbReference>
<evidence type="ECO:0000256" key="12">
    <source>
        <dbReference type="PROSITE-ProRule" id="PRU01360"/>
    </source>
</evidence>
<dbReference type="PANTHER" id="PTHR32552:SF81">
    <property type="entry name" value="TONB-DEPENDENT OUTER MEMBRANE RECEPTOR"/>
    <property type="match status" value="1"/>
</dbReference>
<evidence type="ECO:0000256" key="4">
    <source>
        <dbReference type="ARBA" id="ARBA00022496"/>
    </source>
</evidence>
<accession>A0A918VGF3</accession>
<dbReference type="PROSITE" id="PS01156">
    <property type="entry name" value="TONB_DEPENDENT_REC_2"/>
    <property type="match status" value="1"/>
</dbReference>
<comment type="subcellular location">
    <subcellularLocation>
        <location evidence="1 12">Cell outer membrane</location>
        <topology evidence="1 12">Multi-pass membrane protein</topology>
    </subcellularLocation>
</comment>
<evidence type="ECO:0000256" key="11">
    <source>
        <dbReference type="ARBA" id="ARBA00023237"/>
    </source>
</evidence>
<dbReference type="InterPro" id="IPR010917">
    <property type="entry name" value="TonB_rcpt_CS"/>
</dbReference>
<keyword evidence="9 14" id="KW-0798">TonB box</keyword>
<evidence type="ECO:0008006" key="20">
    <source>
        <dbReference type="Google" id="ProtNLM"/>
    </source>
</evidence>
<dbReference type="GO" id="GO:0006826">
    <property type="term" value="P:iron ion transport"/>
    <property type="evidence" value="ECO:0007669"/>
    <property type="project" value="UniProtKB-KW"/>
</dbReference>
<evidence type="ECO:0000256" key="6">
    <source>
        <dbReference type="ARBA" id="ARBA00022729"/>
    </source>
</evidence>
<evidence type="ECO:0000256" key="5">
    <source>
        <dbReference type="ARBA" id="ARBA00022692"/>
    </source>
</evidence>